<reference evidence="1 2" key="1">
    <citation type="submission" date="2018-04" db="EMBL/GenBank/DDBJ databases">
        <title>Genomic Encyclopedia of Archaeal and Bacterial Type Strains, Phase II (KMG-II): from individual species to whole genera.</title>
        <authorList>
            <person name="Goeker M."/>
        </authorList>
    </citation>
    <scope>NUCLEOTIDE SEQUENCE [LARGE SCALE GENOMIC DNA]</scope>
    <source>
        <strain evidence="1 2">DSM 23382</strain>
    </source>
</reference>
<dbReference type="EMBL" id="QAYG01000012">
    <property type="protein sequence ID" value="PTW55683.1"/>
    <property type="molecule type" value="Genomic_DNA"/>
</dbReference>
<evidence type="ECO:0000313" key="2">
    <source>
        <dbReference type="Proteomes" id="UP000244081"/>
    </source>
</evidence>
<dbReference type="AlphaFoldDB" id="A0A2T5UVZ7"/>
<dbReference type="Proteomes" id="UP000244081">
    <property type="component" value="Unassembled WGS sequence"/>
</dbReference>
<accession>A0A2T5UVZ7</accession>
<organism evidence="1 2">
    <name type="scientific">Breoghania corrubedonensis</name>
    <dbReference type="NCBI Taxonomy" id="665038"/>
    <lineage>
        <taxon>Bacteria</taxon>
        <taxon>Pseudomonadati</taxon>
        <taxon>Pseudomonadota</taxon>
        <taxon>Alphaproteobacteria</taxon>
        <taxon>Hyphomicrobiales</taxon>
        <taxon>Stappiaceae</taxon>
        <taxon>Breoghania</taxon>
    </lineage>
</organism>
<gene>
    <name evidence="1" type="ORF">C8N35_1126</name>
</gene>
<proteinExistence type="predicted"/>
<evidence type="ECO:0000313" key="1">
    <source>
        <dbReference type="EMBL" id="PTW55683.1"/>
    </source>
</evidence>
<protein>
    <submittedName>
        <fullName evidence="1">Uncharacterized protein</fullName>
    </submittedName>
</protein>
<sequence>MRCGSTWRVALRREPIRQAPLPDSALAAKQTLDDTAPVTDCNRGVDAQFTWTYGRHARASGGIDGFLADHVALGMMWNNAQGAREVMPWR</sequence>
<dbReference type="RefSeq" id="WP_107991722.1">
    <property type="nucleotide sequence ID" value="NZ_QAYG01000012.1"/>
</dbReference>
<keyword evidence="2" id="KW-1185">Reference proteome</keyword>
<name>A0A2T5UVZ7_9HYPH</name>
<comment type="caution">
    <text evidence="1">The sequence shown here is derived from an EMBL/GenBank/DDBJ whole genome shotgun (WGS) entry which is preliminary data.</text>
</comment>